<dbReference type="SMART" id="SM00448">
    <property type="entry name" value="REC"/>
    <property type="match status" value="1"/>
</dbReference>
<dbReference type="GO" id="GO:0005829">
    <property type="term" value="C:cytosol"/>
    <property type="evidence" value="ECO:0007669"/>
    <property type="project" value="TreeGrafter"/>
</dbReference>
<evidence type="ECO:0000259" key="7">
    <source>
        <dbReference type="PROSITE" id="PS50110"/>
    </source>
</evidence>
<dbReference type="Proteomes" id="UP000215509">
    <property type="component" value="Unassembled WGS sequence"/>
</dbReference>
<dbReference type="InterPro" id="IPR039420">
    <property type="entry name" value="WalR-like"/>
</dbReference>
<dbReference type="InterPro" id="IPR001789">
    <property type="entry name" value="Sig_transdc_resp-reg_receiver"/>
</dbReference>
<dbReference type="Gene3D" id="3.40.50.2300">
    <property type="match status" value="1"/>
</dbReference>
<dbReference type="EMBL" id="NMQW01000056">
    <property type="protein sequence ID" value="OXM82834.1"/>
    <property type="molecule type" value="Genomic_DNA"/>
</dbReference>
<dbReference type="PANTHER" id="PTHR48111:SF1">
    <property type="entry name" value="TWO-COMPONENT RESPONSE REGULATOR ORR33"/>
    <property type="match status" value="1"/>
</dbReference>
<name>A0A229UHG5_9BACL</name>
<dbReference type="Pfam" id="PF00072">
    <property type="entry name" value="Response_reg"/>
    <property type="match status" value="1"/>
</dbReference>
<protein>
    <submittedName>
        <fullName evidence="8">Response regulator</fullName>
    </submittedName>
</protein>
<organism evidence="8 9">
    <name type="scientific">Paenibacillus rigui</name>
    <dbReference type="NCBI Taxonomy" id="554312"/>
    <lineage>
        <taxon>Bacteria</taxon>
        <taxon>Bacillati</taxon>
        <taxon>Bacillota</taxon>
        <taxon>Bacilli</taxon>
        <taxon>Bacillales</taxon>
        <taxon>Paenibacillaceae</taxon>
        <taxon>Paenibacillus</taxon>
    </lineage>
</organism>
<dbReference type="GO" id="GO:0000156">
    <property type="term" value="F:phosphorelay response regulator activity"/>
    <property type="evidence" value="ECO:0007669"/>
    <property type="project" value="TreeGrafter"/>
</dbReference>
<keyword evidence="2" id="KW-0902">Two-component regulatory system</keyword>
<comment type="caution">
    <text evidence="8">The sequence shown here is derived from an EMBL/GenBank/DDBJ whole genome shotgun (WGS) entry which is preliminary data.</text>
</comment>
<keyword evidence="5" id="KW-0804">Transcription</keyword>
<evidence type="ECO:0000256" key="3">
    <source>
        <dbReference type="ARBA" id="ARBA00023015"/>
    </source>
</evidence>
<sequence length="271" mass="29669">MNSSLLSESLLSERLYHQIQQVLQSPAGWQSCGMIAARTGVLRSIVLQDLETRLKMEDLNLKVIGAYDADDAVLTVLLPGQSLSFTHFLSLTVKAFLQDAGFLSGGIAVASFPESAPVAPEALNDFMSHLGPSEGTEHEIAIYSGQPRTISAPSIVMVEPNADLQEFLHIRLGHQGYDVHPAQDGLEGLRLIEAVKPDLVLTELMLPAMDGYQLIHRVARSEQAPDCQVVVLTDLSVEQDIYKCFELGVADIIKKPFSPVELEARLRRLLA</sequence>
<dbReference type="PANTHER" id="PTHR48111">
    <property type="entry name" value="REGULATOR OF RPOS"/>
    <property type="match status" value="1"/>
</dbReference>
<dbReference type="OrthoDB" id="2690598at2"/>
<feature type="domain" description="Response regulatory" evidence="7">
    <location>
        <begin position="154"/>
        <end position="270"/>
    </location>
</feature>
<evidence type="ECO:0000256" key="5">
    <source>
        <dbReference type="ARBA" id="ARBA00023163"/>
    </source>
</evidence>
<gene>
    <name evidence="8" type="ORF">CF651_28765</name>
</gene>
<evidence type="ECO:0000313" key="8">
    <source>
        <dbReference type="EMBL" id="OXM82834.1"/>
    </source>
</evidence>
<dbReference type="GO" id="GO:0032993">
    <property type="term" value="C:protein-DNA complex"/>
    <property type="evidence" value="ECO:0007669"/>
    <property type="project" value="TreeGrafter"/>
</dbReference>
<evidence type="ECO:0000256" key="4">
    <source>
        <dbReference type="ARBA" id="ARBA00023125"/>
    </source>
</evidence>
<keyword evidence="4" id="KW-0238">DNA-binding</keyword>
<evidence type="ECO:0000256" key="2">
    <source>
        <dbReference type="ARBA" id="ARBA00023012"/>
    </source>
</evidence>
<dbReference type="GO" id="GO:0000976">
    <property type="term" value="F:transcription cis-regulatory region binding"/>
    <property type="evidence" value="ECO:0007669"/>
    <property type="project" value="TreeGrafter"/>
</dbReference>
<dbReference type="PROSITE" id="PS50110">
    <property type="entry name" value="RESPONSE_REGULATORY"/>
    <property type="match status" value="1"/>
</dbReference>
<dbReference type="AlphaFoldDB" id="A0A229UHG5"/>
<keyword evidence="1" id="KW-0597">Phosphoprotein</keyword>
<evidence type="ECO:0000256" key="6">
    <source>
        <dbReference type="PROSITE-ProRule" id="PRU00169"/>
    </source>
</evidence>
<accession>A0A229UHG5</accession>
<dbReference type="RefSeq" id="WP_094018308.1">
    <property type="nucleotide sequence ID" value="NZ_NMQW01000056.1"/>
</dbReference>
<dbReference type="SUPFAM" id="SSF52172">
    <property type="entry name" value="CheY-like"/>
    <property type="match status" value="1"/>
</dbReference>
<comment type="caution">
    <text evidence="6">Lacks conserved residue(s) required for the propagation of feature annotation.</text>
</comment>
<dbReference type="GO" id="GO:0006355">
    <property type="term" value="P:regulation of DNA-templated transcription"/>
    <property type="evidence" value="ECO:0007669"/>
    <property type="project" value="TreeGrafter"/>
</dbReference>
<proteinExistence type="predicted"/>
<evidence type="ECO:0000256" key="1">
    <source>
        <dbReference type="ARBA" id="ARBA00022553"/>
    </source>
</evidence>
<keyword evidence="3" id="KW-0805">Transcription regulation</keyword>
<evidence type="ECO:0000313" key="9">
    <source>
        <dbReference type="Proteomes" id="UP000215509"/>
    </source>
</evidence>
<keyword evidence="9" id="KW-1185">Reference proteome</keyword>
<reference evidence="8 9" key="1">
    <citation type="submission" date="2017-07" db="EMBL/GenBank/DDBJ databases">
        <title>Genome sequencing and assembly of Paenibacillus rigui.</title>
        <authorList>
            <person name="Mayilraj S."/>
        </authorList>
    </citation>
    <scope>NUCLEOTIDE SEQUENCE [LARGE SCALE GENOMIC DNA]</scope>
    <source>
        <strain evidence="8 9">JCM 16352</strain>
    </source>
</reference>
<dbReference type="InterPro" id="IPR011006">
    <property type="entry name" value="CheY-like_superfamily"/>
</dbReference>